<dbReference type="Gene3D" id="3.90.550.10">
    <property type="entry name" value="Spore Coat Polysaccharide Biosynthesis Protein SpsA, Chain A"/>
    <property type="match status" value="1"/>
</dbReference>
<dbReference type="InterPro" id="IPR029044">
    <property type="entry name" value="Nucleotide-diphossugar_trans"/>
</dbReference>
<dbReference type="PANTHER" id="PTHR22916">
    <property type="entry name" value="GLYCOSYLTRANSFERASE"/>
    <property type="match status" value="1"/>
</dbReference>
<dbReference type="SUPFAM" id="SSF53448">
    <property type="entry name" value="Nucleotide-diphospho-sugar transferases"/>
    <property type="match status" value="1"/>
</dbReference>
<evidence type="ECO:0000313" key="5">
    <source>
        <dbReference type="Proteomes" id="UP000003639"/>
    </source>
</evidence>
<dbReference type="CAZy" id="GT2">
    <property type="family name" value="Glycosyltransferase Family 2"/>
</dbReference>
<dbReference type="AlphaFoldDB" id="A6NTT8"/>
<organism evidence="4 5">
    <name type="scientific">Pseudoflavonifractor capillosus ATCC 29799</name>
    <dbReference type="NCBI Taxonomy" id="411467"/>
    <lineage>
        <taxon>Bacteria</taxon>
        <taxon>Bacillati</taxon>
        <taxon>Bacillota</taxon>
        <taxon>Clostridia</taxon>
        <taxon>Eubacteriales</taxon>
        <taxon>Oscillospiraceae</taxon>
        <taxon>Pseudoflavonifractor</taxon>
    </lineage>
</organism>
<reference evidence="4 5" key="2">
    <citation type="submission" date="2007-06" db="EMBL/GenBank/DDBJ databases">
        <title>Draft genome sequence of Pseudoflavonifractor capillosus ATCC 29799.</title>
        <authorList>
            <person name="Sudarsanam P."/>
            <person name="Ley R."/>
            <person name="Guruge J."/>
            <person name="Turnbaugh P.J."/>
            <person name="Mahowald M."/>
            <person name="Liep D."/>
            <person name="Gordon J."/>
        </authorList>
    </citation>
    <scope>NUCLEOTIDE SEQUENCE [LARGE SCALE GENOMIC DNA]</scope>
    <source>
        <strain evidence="4 5">ATCC 29799</strain>
    </source>
</reference>
<dbReference type="OrthoDB" id="396512at2"/>
<evidence type="ECO:0000256" key="2">
    <source>
        <dbReference type="ARBA" id="ARBA00022679"/>
    </source>
</evidence>
<dbReference type="InterPro" id="IPR001173">
    <property type="entry name" value="Glyco_trans_2-like"/>
</dbReference>
<dbReference type="Pfam" id="PF00535">
    <property type="entry name" value="Glycos_transf_2"/>
    <property type="match status" value="1"/>
</dbReference>
<dbReference type="EC" id="2.4.-.-" evidence="4"/>
<gene>
    <name evidence="4" type="ORF">BACCAP_01617</name>
</gene>
<keyword evidence="1 4" id="KW-0328">Glycosyltransferase</keyword>
<accession>A6NTT8</accession>
<dbReference type="STRING" id="411467.BACCAP_01617"/>
<protein>
    <submittedName>
        <fullName evidence="4">Glycosyltransferase, group 2 family protein</fullName>
        <ecNumber evidence="4">2.4.-.-</ecNumber>
    </submittedName>
</protein>
<proteinExistence type="predicted"/>
<sequence>MNIKISVIIPIYKVEAFLDKSIQSVLSQTHLNLELILVDDGSPDRCGEICDSYARQDKRVTVIHQTNRGLSGARNAGLKAATGDYIVFLDADDYWDDNTALERLVECLPADVVSFGMKHFWPENGRVVQNWSDTQNYQDIRGRAKYEQVRYMLENGCYIASACNKLIKRSLFSEQKLTFREGVTSEDIDWCARLLIAAGTFSVSPCCFYRYRQRDGSISKSIRIKNIYDLEENIKSCVSYSKELEDNKELLELYWNYVSYQYGTLLLNAALVCKEEQKYAVSVLSNMREYAWLLKYHMNRKVNVLWRIYQVAGYGVLCQACRIYALLRHRP</sequence>
<dbReference type="GO" id="GO:0016757">
    <property type="term" value="F:glycosyltransferase activity"/>
    <property type="evidence" value="ECO:0007669"/>
    <property type="project" value="UniProtKB-KW"/>
</dbReference>
<keyword evidence="5" id="KW-1185">Reference proteome</keyword>
<evidence type="ECO:0000256" key="1">
    <source>
        <dbReference type="ARBA" id="ARBA00022676"/>
    </source>
</evidence>
<keyword evidence="2 4" id="KW-0808">Transferase</keyword>
<dbReference type="PANTHER" id="PTHR22916:SF51">
    <property type="entry name" value="GLYCOSYLTRANSFERASE EPSH-RELATED"/>
    <property type="match status" value="1"/>
</dbReference>
<reference evidence="4 5" key="1">
    <citation type="submission" date="2007-04" db="EMBL/GenBank/DDBJ databases">
        <authorList>
            <person name="Fulton L."/>
            <person name="Clifton S."/>
            <person name="Fulton B."/>
            <person name="Xu J."/>
            <person name="Minx P."/>
            <person name="Pepin K.H."/>
            <person name="Johnson M."/>
            <person name="Thiruvilangam P."/>
            <person name="Bhonagiri V."/>
            <person name="Nash W.E."/>
            <person name="Mardis E.R."/>
            <person name="Wilson R.K."/>
        </authorList>
    </citation>
    <scope>NUCLEOTIDE SEQUENCE [LARGE SCALE GENOMIC DNA]</scope>
    <source>
        <strain evidence="4 5">ATCC 29799</strain>
    </source>
</reference>
<dbReference type="RefSeq" id="WP_006572165.1">
    <property type="nucleotide sequence ID" value="NZ_AAXG02000010.1"/>
</dbReference>
<dbReference type="CDD" id="cd00761">
    <property type="entry name" value="Glyco_tranf_GTA_type"/>
    <property type="match status" value="1"/>
</dbReference>
<dbReference type="EMBL" id="AAXG02000010">
    <property type="protein sequence ID" value="EDN00851.1"/>
    <property type="molecule type" value="Genomic_DNA"/>
</dbReference>
<feature type="domain" description="Glycosyltransferase 2-like" evidence="3">
    <location>
        <begin position="6"/>
        <end position="173"/>
    </location>
</feature>
<dbReference type="Proteomes" id="UP000003639">
    <property type="component" value="Unassembled WGS sequence"/>
</dbReference>
<dbReference type="eggNOG" id="COG0463">
    <property type="taxonomic scope" value="Bacteria"/>
</dbReference>
<comment type="caution">
    <text evidence="4">The sequence shown here is derived from an EMBL/GenBank/DDBJ whole genome shotgun (WGS) entry which is preliminary data.</text>
</comment>
<evidence type="ECO:0000259" key="3">
    <source>
        <dbReference type="Pfam" id="PF00535"/>
    </source>
</evidence>
<name>A6NTT8_9FIRM</name>
<evidence type="ECO:0000313" key="4">
    <source>
        <dbReference type="EMBL" id="EDN00851.1"/>
    </source>
</evidence>